<evidence type="ECO:0000259" key="1">
    <source>
        <dbReference type="Pfam" id="PF12102"/>
    </source>
</evidence>
<name>A0A1I6QKH5_9CAUL</name>
<keyword evidence="4" id="KW-1185">Reference proteome</keyword>
<sequence length="363" mass="39619">MPLRDTLQSIVSLQSAHTSVMSPAMAERGELVRHRLREEILDFRFEISAALGRYGDDLAVEGSDGIGRKALVPWTRYFSRRMSPSATQGWYVVYLFHPDATGVSLCLSHASTVPQEGNFKGISHQETAELVQWGRAVLAGEFVGDATVKTGVSLGGKRLAAAYEKTTLFSKFYPSGNIPDDRVLGDDLVDFARALAKLYRAEETGLVPGTNSSEIVQILQFAEEIASPAKFPAAGQGWGLDHAARTAVELRAMEVAEAWLTENGFVAKDVSATESCDFLGERDGLSWVVEVKGTTGGPKSVLLTRNEVQLHRESYPRNALLIVHGIRLSKEGPTASGGALMAICPWKLDEDRLEPTSYEYRVS</sequence>
<gene>
    <name evidence="3" type="ORF">SAMN05192570_1899</name>
</gene>
<dbReference type="Proteomes" id="UP000198788">
    <property type="component" value="Unassembled WGS sequence"/>
</dbReference>
<evidence type="ECO:0000313" key="4">
    <source>
        <dbReference type="Proteomes" id="UP000198788"/>
    </source>
</evidence>
<feature type="domain" description="Protein NO VEIN C-terminal" evidence="2">
    <location>
        <begin position="249"/>
        <end position="325"/>
    </location>
</feature>
<accession>A0A1I6QKH5</accession>
<dbReference type="EMBL" id="FOZV01000003">
    <property type="protein sequence ID" value="SFS52748.1"/>
    <property type="molecule type" value="Genomic_DNA"/>
</dbReference>
<dbReference type="InterPro" id="IPR021961">
    <property type="entry name" value="McrB_DNA-bd"/>
</dbReference>
<protein>
    <submittedName>
        <fullName evidence="3">Uncharacterized protein</fullName>
    </submittedName>
</protein>
<dbReference type="OrthoDB" id="9802640at2"/>
<organism evidence="3 4">
    <name type="scientific">Brevundimonas viscosa</name>
    <dbReference type="NCBI Taxonomy" id="871741"/>
    <lineage>
        <taxon>Bacteria</taxon>
        <taxon>Pseudomonadati</taxon>
        <taxon>Pseudomonadota</taxon>
        <taxon>Alphaproteobacteria</taxon>
        <taxon>Caulobacterales</taxon>
        <taxon>Caulobacteraceae</taxon>
        <taxon>Brevundimonas</taxon>
    </lineage>
</organism>
<dbReference type="Pfam" id="PF13020">
    <property type="entry name" value="NOV_C"/>
    <property type="match status" value="1"/>
</dbReference>
<evidence type="ECO:0000313" key="3">
    <source>
        <dbReference type="EMBL" id="SFS52748.1"/>
    </source>
</evidence>
<proteinExistence type="predicted"/>
<feature type="domain" description="Type IV methyl-directed restriction enzyme EcoKMcrB subunit DNA-binding" evidence="1">
    <location>
        <begin position="45"/>
        <end position="198"/>
    </location>
</feature>
<dbReference type="Pfam" id="PF12102">
    <property type="entry name" value="MrcB_N"/>
    <property type="match status" value="1"/>
</dbReference>
<evidence type="ECO:0000259" key="2">
    <source>
        <dbReference type="Pfam" id="PF13020"/>
    </source>
</evidence>
<dbReference type="Gene3D" id="3.30.920.90">
    <property type="match status" value="1"/>
</dbReference>
<reference evidence="4" key="1">
    <citation type="submission" date="2016-10" db="EMBL/GenBank/DDBJ databases">
        <authorList>
            <person name="Varghese N."/>
            <person name="Submissions S."/>
        </authorList>
    </citation>
    <scope>NUCLEOTIDE SEQUENCE [LARGE SCALE GENOMIC DNA]</scope>
    <source>
        <strain evidence="4">CGMCC 1.10683</strain>
    </source>
</reference>
<dbReference type="InterPro" id="IPR024975">
    <property type="entry name" value="NOV_C"/>
</dbReference>
<dbReference type="AlphaFoldDB" id="A0A1I6QKH5"/>